<feature type="domain" description="Flavinylation-associated cytochrome" evidence="2">
    <location>
        <begin position="30"/>
        <end position="79"/>
    </location>
</feature>
<proteinExistence type="predicted"/>
<protein>
    <submittedName>
        <fullName evidence="3">DUF4405 domain-containing protein</fullName>
    </submittedName>
</protein>
<sequence>MNHDVVTRCGGMQDRESLLTMKNLNTRKWSTPLIIGSGLVVAVSGVLMFFGLHNPIQLAHEWVGMVFAIAIGLHVLHHWGGFKKYFAQPMALSLVGSVALVSSAFIFLSFTDAGASPMMNIVMSIESSPVDEVAPLLNETPRSVVTRMEAAGFKVEGSADTILEIANANDREPRALMELLFSQKSS</sequence>
<dbReference type="Proteomes" id="UP000886687">
    <property type="component" value="Unassembled WGS sequence"/>
</dbReference>
<accession>A0A9E4K3V8</accession>
<dbReference type="Pfam" id="PF14358">
    <property type="entry name" value="DUF4405"/>
    <property type="match status" value="1"/>
</dbReference>
<dbReference type="AlphaFoldDB" id="A0A9E4K3V8"/>
<feature type="transmembrane region" description="Helical" evidence="1">
    <location>
        <begin position="62"/>
        <end position="80"/>
    </location>
</feature>
<organism evidence="3 4">
    <name type="scientific">Candidatus Thiodiazotropha lotti</name>
    <dbReference type="NCBI Taxonomy" id="2792787"/>
    <lineage>
        <taxon>Bacteria</taxon>
        <taxon>Pseudomonadati</taxon>
        <taxon>Pseudomonadota</taxon>
        <taxon>Gammaproteobacteria</taxon>
        <taxon>Chromatiales</taxon>
        <taxon>Sedimenticolaceae</taxon>
        <taxon>Candidatus Thiodiazotropha</taxon>
    </lineage>
</organism>
<evidence type="ECO:0000313" key="4">
    <source>
        <dbReference type="Proteomes" id="UP000886687"/>
    </source>
</evidence>
<evidence type="ECO:0000313" key="3">
    <source>
        <dbReference type="EMBL" id="MCG7939111.1"/>
    </source>
</evidence>
<gene>
    <name evidence="3" type="ORF">JAZ04_09690</name>
</gene>
<reference evidence="3" key="1">
    <citation type="journal article" date="2021" name="Proc. Natl. Acad. Sci. U.S.A.">
        <title>Global biogeography of chemosynthetic symbionts reveals both localized and globally distributed symbiont groups. .</title>
        <authorList>
            <person name="Osvatic J.T."/>
            <person name="Wilkins L.G.E."/>
            <person name="Leibrecht L."/>
            <person name="Leray M."/>
            <person name="Zauner S."/>
            <person name="Polzin J."/>
            <person name="Camacho Y."/>
            <person name="Gros O."/>
            <person name="van Gils J.A."/>
            <person name="Eisen J.A."/>
            <person name="Petersen J.M."/>
            <person name="Yuen B."/>
        </authorList>
    </citation>
    <scope>NUCLEOTIDE SEQUENCE</scope>
    <source>
        <strain evidence="3">MAGL173</strain>
    </source>
</reference>
<keyword evidence="1" id="KW-0472">Membrane</keyword>
<evidence type="ECO:0000259" key="2">
    <source>
        <dbReference type="Pfam" id="PF14358"/>
    </source>
</evidence>
<keyword evidence="1" id="KW-0812">Transmembrane</keyword>
<dbReference type="InterPro" id="IPR025517">
    <property type="entry name" value="DUF4405"/>
</dbReference>
<keyword evidence="1" id="KW-1133">Transmembrane helix</keyword>
<evidence type="ECO:0000256" key="1">
    <source>
        <dbReference type="SAM" id="Phobius"/>
    </source>
</evidence>
<feature type="transmembrane region" description="Helical" evidence="1">
    <location>
        <begin position="86"/>
        <end position="110"/>
    </location>
</feature>
<feature type="transmembrane region" description="Helical" evidence="1">
    <location>
        <begin position="29"/>
        <end position="50"/>
    </location>
</feature>
<comment type="caution">
    <text evidence="3">The sequence shown here is derived from an EMBL/GenBank/DDBJ whole genome shotgun (WGS) entry which is preliminary data.</text>
</comment>
<dbReference type="EMBL" id="JAEPDI010000005">
    <property type="protein sequence ID" value="MCG7939111.1"/>
    <property type="molecule type" value="Genomic_DNA"/>
</dbReference>
<name>A0A9E4K3V8_9GAMM</name>